<evidence type="ECO:0000313" key="10">
    <source>
        <dbReference type="Ensembl" id="ENSSFOP00015051430.1"/>
    </source>
</evidence>
<dbReference type="AlphaFoldDB" id="A0A8C9TQ79"/>
<evidence type="ECO:0000256" key="3">
    <source>
        <dbReference type="ARBA" id="ARBA00022475"/>
    </source>
</evidence>
<evidence type="ECO:0000256" key="1">
    <source>
        <dbReference type="ARBA" id="ARBA00008295"/>
    </source>
</evidence>
<reference evidence="10 11" key="1">
    <citation type="submission" date="2019-04" db="EMBL/GenBank/DDBJ databases">
        <authorList>
            <consortium name="Wellcome Sanger Institute Data Sharing"/>
        </authorList>
    </citation>
    <scope>NUCLEOTIDE SEQUENCE [LARGE SCALE GENOMIC DNA]</scope>
</reference>
<dbReference type="PROSITE" id="PS01346">
    <property type="entry name" value="CLAUDIN"/>
    <property type="match status" value="1"/>
</dbReference>
<dbReference type="FunFam" id="1.20.140.150:FF:000001">
    <property type="entry name" value="Claudin"/>
    <property type="match status" value="1"/>
</dbReference>
<dbReference type="Proteomes" id="UP000694397">
    <property type="component" value="Chromosome 1"/>
</dbReference>
<dbReference type="PRINTS" id="PR01077">
    <property type="entry name" value="CLAUDIN"/>
</dbReference>
<keyword evidence="11" id="KW-1185">Reference proteome</keyword>
<keyword evidence="7 8" id="KW-0472">Membrane</keyword>
<name>A0A8C9TQ79_SCLFO</name>
<evidence type="ECO:0000256" key="2">
    <source>
        <dbReference type="ARBA" id="ARBA00022427"/>
    </source>
</evidence>
<dbReference type="GeneTree" id="ENSGT00940000164791"/>
<keyword evidence="5 8" id="KW-0965">Cell junction</keyword>
<comment type="subcellular location">
    <subcellularLocation>
        <location evidence="8">Cell junction</location>
        <location evidence="8">Tight junction</location>
    </subcellularLocation>
    <subcellularLocation>
        <location evidence="8">Cell membrane</location>
        <topology evidence="8">Multi-pass membrane protein</topology>
    </subcellularLocation>
</comment>
<dbReference type="RefSeq" id="XP_029108574.1">
    <property type="nucleotide sequence ID" value="XM_029252741.1"/>
</dbReference>
<protein>
    <recommendedName>
        <fullName evidence="8">Claudin</fullName>
    </recommendedName>
</protein>
<dbReference type="PANTHER" id="PTHR12002">
    <property type="entry name" value="CLAUDIN"/>
    <property type="match status" value="1"/>
</dbReference>
<accession>A0A8C9TQ79</accession>
<feature type="transmembrane region" description="Helical" evidence="8">
    <location>
        <begin position="123"/>
        <end position="144"/>
    </location>
</feature>
<dbReference type="InterPro" id="IPR006187">
    <property type="entry name" value="Claudin"/>
</dbReference>
<feature type="transmembrane region" description="Helical" evidence="8">
    <location>
        <begin position="164"/>
        <end position="183"/>
    </location>
</feature>
<dbReference type="Ensembl" id="ENSSFOT00015076976.1">
    <property type="protein sequence ID" value="ENSSFOP00015051430.1"/>
    <property type="gene ID" value="ENSSFOG00015027264.1"/>
</dbReference>
<dbReference type="InterPro" id="IPR004031">
    <property type="entry name" value="PMP22/EMP/MP20/Claudin"/>
</dbReference>
<evidence type="ECO:0000256" key="5">
    <source>
        <dbReference type="ARBA" id="ARBA00022949"/>
    </source>
</evidence>
<evidence type="ECO:0000256" key="4">
    <source>
        <dbReference type="ARBA" id="ARBA00022692"/>
    </source>
</evidence>
<feature type="region of interest" description="Disordered" evidence="9">
    <location>
        <begin position="191"/>
        <end position="217"/>
    </location>
</feature>
<evidence type="ECO:0000313" key="11">
    <source>
        <dbReference type="Proteomes" id="UP000694397"/>
    </source>
</evidence>
<sequence>MASTGMQVLGLVLCIVGWVGGVLVCAAPLWRVTAFIGNNIVTAQIVWEGLWMSCIVQRTGEIQCKVYDSLLALPSDLQLARGLTLLSVLVCGLALALAVLGVKCTKFLGRAHAKSRFARGAGTLFVLAGVVYLVPVCWTAYAIVRDFYDPYVAAPHKRELGAALYLGWGAGGLLVVGGGLLNAGSGLQGEPRSPSFSGASGQSSPRGAAGATAQGYV</sequence>
<comment type="similarity">
    <text evidence="1 8">Belongs to the claudin family.</text>
</comment>
<dbReference type="GO" id="GO:0005923">
    <property type="term" value="C:bicellular tight junction"/>
    <property type="evidence" value="ECO:0007669"/>
    <property type="project" value="UniProtKB-SubCell"/>
</dbReference>
<proteinExistence type="inferred from homology"/>
<keyword evidence="6 8" id="KW-1133">Transmembrane helix</keyword>
<dbReference type="Pfam" id="PF00822">
    <property type="entry name" value="PMP22_Claudin"/>
    <property type="match status" value="1"/>
</dbReference>
<feature type="transmembrane region" description="Helical" evidence="8">
    <location>
        <begin position="79"/>
        <end position="102"/>
    </location>
</feature>
<comment type="function">
    <text evidence="8">Claudins function as major constituents of the tight junction complexes that regulate the permeability of epithelia.</text>
</comment>
<dbReference type="OrthoDB" id="8830244at2759"/>
<evidence type="ECO:0000256" key="9">
    <source>
        <dbReference type="SAM" id="MobiDB-lite"/>
    </source>
</evidence>
<keyword evidence="2 8" id="KW-0796">Tight junction</keyword>
<dbReference type="InterPro" id="IPR017974">
    <property type="entry name" value="Claudin_CS"/>
</dbReference>
<evidence type="ECO:0000256" key="6">
    <source>
        <dbReference type="ARBA" id="ARBA00022989"/>
    </source>
</evidence>
<organism evidence="10 11">
    <name type="scientific">Scleropages formosus</name>
    <name type="common">Asian bonytongue</name>
    <name type="synonym">Osteoglossum formosum</name>
    <dbReference type="NCBI Taxonomy" id="113540"/>
    <lineage>
        <taxon>Eukaryota</taxon>
        <taxon>Metazoa</taxon>
        <taxon>Chordata</taxon>
        <taxon>Craniata</taxon>
        <taxon>Vertebrata</taxon>
        <taxon>Euteleostomi</taxon>
        <taxon>Actinopterygii</taxon>
        <taxon>Neopterygii</taxon>
        <taxon>Teleostei</taxon>
        <taxon>Osteoglossocephala</taxon>
        <taxon>Osteoglossomorpha</taxon>
        <taxon>Osteoglossiformes</taxon>
        <taxon>Osteoglossidae</taxon>
        <taxon>Scleropages</taxon>
    </lineage>
</organism>
<dbReference type="GO" id="GO:0005198">
    <property type="term" value="F:structural molecule activity"/>
    <property type="evidence" value="ECO:0007669"/>
    <property type="project" value="InterPro"/>
</dbReference>
<feature type="compositionally biased region" description="Low complexity" evidence="9">
    <location>
        <begin position="191"/>
        <end position="205"/>
    </location>
</feature>
<keyword evidence="3 8" id="KW-1003">Cell membrane</keyword>
<reference evidence="10" key="3">
    <citation type="submission" date="2025-09" db="UniProtKB">
        <authorList>
            <consortium name="Ensembl"/>
        </authorList>
    </citation>
    <scope>IDENTIFICATION</scope>
</reference>
<keyword evidence="4 8" id="KW-0812">Transmembrane</keyword>
<evidence type="ECO:0000256" key="8">
    <source>
        <dbReference type="RuleBase" id="RU060637"/>
    </source>
</evidence>
<dbReference type="Gene3D" id="1.20.140.150">
    <property type="match status" value="1"/>
</dbReference>
<dbReference type="KEGG" id="sfm:108931886"/>
<evidence type="ECO:0000256" key="7">
    <source>
        <dbReference type="ARBA" id="ARBA00023136"/>
    </source>
</evidence>
<dbReference type="GeneID" id="108931886"/>
<gene>
    <name evidence="10" type="primary">LOC108931886</name>
</gene>
<reference evidence="10" key="2">
    <citation type="submission" date="2025-08" db="UniProtKB">
        <authorList>
            <consortium name="Ensembl"/>
        </authorList>
    </citation>
    <scope>IDENTIFICATION</scope>
</reference>
<comment type="caution">
    <text evidence="8">Lacks conserved residue(s) required for the propagation of feature annotation.</text>
</comment>
<dbReference type="GO" id="GO:0005886">
    <property type="term" value="C:plasma membrane"/>
    <property type="evidence" value="ECO:0007669"/>
    <property type="project" value="UniProtKB-SubCell"/>
</dbReference>